<dbReference type="SUPFAM" id="SSF52096">
    <property type="entry name" value="ClpP/crotonase"/>
    <property type="match status" value="1"/>
</dbReference>
<dbReference type="Proteomes" id="UP000887540">
    <property type="component" value="Unplaced"/>
</dbReference>
<comment type="similarity">
    <text evidence="1 2">Belongs to the enoyl-CoA hydratase/isomerase family.</text>
</comment>
<dbReference type="InterPro" id="IPR018376">
    <property type="entry name" value="Enoyl-CoA_hyd/isom_CS"/>
</dbReference>
<accession>A0A914CC69</accession>
<organism evidence="3 4">
    <name type="scientific">Acrobeloides nanus</name>
    <dbReference type="NCBI Taxonomy" id="290746"/>
    <lineage>
        <taxon>Eukaryota</taxon>
        <taxon>Metazoa</taxon>
        <taxon>Ecdysozoa</taxon>
        <taxon>Nematoda</taxon>
        <taxon>Chromadorea</taxon>
        <taxon>Rhabditida</taxon>
        <taxon>Tylenchina</taxon>
        <taxon>Cephalobomorpha</taxon>
        <taxon>Cephaloboidea</taxon>
        <taxon>Cephalobidae</taxon>
        <taxon>Acrobeloides</taxon>
    </lineage>
</organism>
<dbReference type="AlphaFoldDB" id="A0A914CC69"/>
<dbReference type="WBParaSite" id="ACRNAN_Path_817.g3104.t1">
    <property type="protein sequence ID" value="ACRNAN_Path_817.g3104.t1"/>
    <property type="gene ID" value="ACRNAN_Path_817.g3104"/>
</dbReference>
<dbReference type="Gene3D" id="3.90.226.10">
    <property type="entry name" value="2-enoyl-CoA Hydratase, Chain A, domain 1"/>
    <property type="match status" value="1"/>
</dbReference>
<dbReference type="GO" id="GO:0003824">
    <property type="term" value="F:catalytic activity"/>
    <property type="evidence" value="ECO:0007669"/>
    <property type="project" value="InterPro"/>
</dbReference>
<name>A0A914CC69_9BILA</name>
<dbReference type="NCBIfam" id="NF006108">
    <property type="entry name" value="PRK08259.1"/>
    <property type="match status" value="1"/>
</dbReference>
<evidence type="ECO:0000256" key="1">
    <source>
        <dbReference type="ARBA" id="ARBA00005254"/>
    </source>
</evidence>
<reference evidence="4" key="1">
    <citation type="submission" date="2022-11" db="UniProtKB">
        <authorList>
            <consortium name="WormBaseParasite"/>
        </authorList>
    </citation>
    <scope>IDENTIFICATION</scope>
</reference>
<dbReference type="PROSITE" id="PS00166">
    <property type="entry name" value="ENOYL_COA_HYDRATASE"/>
    <property type="match status" value="1"/>
</dbReference>
<dbReference type="CDD" id="cd06558">
    <property type="entry name" value="crotonase-like"/>
    <property type="match status" value="1"/>
</dbReference>
<protein>
    <submittedName>
        <fullName evidence="4">Enoyl-CoA hydratase</fullName>
    </submittedName>
</protein>
<dbReference type="PANTHER" id="PTHR43802:SF1">
    <property type="entry name" value="IP11341P-RELATED"/>
    <property type="match status" value="1"/>
</dbReference>
<sequence length="265" mass="29181">MPKLVNVSQRDGIYFISINRPEKKNCVNHATALQLIDAFEKFDADEKANIAIFYGEGGTFCAGYDLSEVSEGKFPTGNEAQEFLTKYRFMGPSMMRPSKPVIGAIEGFAVAGGLELSLLCDLRVAAENAKFGVLCRRFGVPLLDGGTVRLAPIIGFGRAMDLILTGRPIDVKTGYEWGLVNRIAEQGKALEAAIELANEILQHPQECMRVDRQSAYFATYDSGGCYQTAFDYELVNGLPVLDEARRGATKFVKKNFKKNIGENKL</sequence>
<keyword evidence="3" id="KW-1185">Reference proteome</keyword>
<evidence type="ECO:0000256" key="2">
    <source>
        <dbReference type="RuleBase" id="RU003707"/>
    </source>
</evidence>
<dbReference type="PANTHER" id="PTHR43802">
    <property type="entry name" value="ENOYL-COA HYDRATASE"/>
    <property type="match status" value="1"/>
</dbReference>
<dbReference type="Pfam" id="PF00378">
    <property type="entry name" value="ECH_1"/>
    <property type="match status" value="1"/>
</dbReference>
<evidence type="ECO:0000313" key="4">
    <source>
        <dbReference type="WBParaSite" id="ACRNAN_Path_817.g3104.t1"/>
    </source>
</evidence>
<dbReference type="InterPro" id="IPR029045">
    <property type="entry name" value="ClpP/crotonase-like_dom_sf"/>
</dbReference>
<proteinExistence type="inferred from homology"/>
<dbReference type="Gene3D" id="1.10.287.2460">
    <property type="match status" value="1"/>
</dbReference>
<evidence type="ECO:0000313" key="3">
    <source>
        <dbReference type="Proteomes" id="UP000887540"/>
    </source>
</evidence>
<dbReference type="InterPro" id="IPR001753">
    <property type="entry name" value="Enoyl-CoA_hydra/iso"/>
</dbReference>